<accession>A0A9E7HIV7</accession>
<organism evidence="1 2">
    <name type="scientific">Musa troglodytarum</name>
    <name type="common">fe'i banana</name>
    <dbReference type="NCBI Taxonomy" id="320322"/>
    <lineage>
        <taxon>Eukaryota</taxon>
        <taxon>Viridiplantae</taxon>
        <taxon>Streptophyta</taxon>
        <taxon>Embryophyta</taxon>
        <taxon>Tracheophyta</taxon>
        <taxon>Spermatophyta</taxon>
        <taxon>Magnoliopsida</taxon>
        <taxon>Liliopsida</taxon>
        <taxon>Zingiberales</taxon>
        <taxon>Musaceae</taxon>
        <taxon>Musa</taxon>
    </lineage>
</organism>
<feature type="non-terminal residue" evidence="1">
    <location>
        <position position="104"/>
    </location>
</feature>
<gene>
    <name evidence="1" type="ORF">MUK42_37219</name>
</gene>
<name>A0A9E7HIV7_9LILI</name>
<dbReference type="EMBL" id="CP097510">
    <property type="protein sequence ID" value="URE34500.1"/>
    <property type="molecule type" value="Genomic_DNA"/>
</dbReference>
<dbReference type="AlphaFoldDB" id="A0A9E7HIV7"/>
<dbReference type="Proteomes" id="UP001055439">
    <property type="component" value="Chromosome 8"/>
</dbReference>
<keyword evidence="2" id="KW-1185">Reference proteome</keyword>
<reference evidence="1" key="1">
    <citation type="submission" date="2022-05" db="EMBL/GenBank/DDBJ databases">
        <title>The Musa troglodytarum L. genome provides insights into the mechanism of non-climacteric behaviour and enrichment of carotenoids.</title>
        <authorList>
            <person name="Wang J."/>
        </authorList>
    </citation>
    <scope>NUCLEOTIDE SEQUENCE</scope>
    <source>
        <tissue evidence="1">Leaf</tissue>
    </source>
</reference>
<protein>
    <submittedName>
        <fullName evidence="1">Uncharacterized protein</fullName>
    </submittedName>
</protein>
<proteinExistence type="predicted"/>
<sequence length="104" mass="12623">MISDHFHPWKINLTYQIFTRKCRLWLMLSLKWLKEMLQMFSARQWKNTVENEFNCHQDLGLRRQFTVTFPFLSSHVAWLIVGDCLPHSPPSHHCHRLLLWTLSF</sequence>
<evidence type="ECO:0000313" key="1">
    <source>
        <dbReference type="EMBL" id="URE34500.1"/>
    </source>
</evidence>
<evidence type="ECO:0000313" key="2">
    <source>
        <dbReference type="Proteomes" id="UP001055439"/>
    </source>
</evidence>